<gene>
    <name evidence="1" type="ORF">LF65_01958</name>
</gene>
<dbReference type="KEGG" id="cbei:LF65_01958"/>
<protein>
    <submittedName>
        <fullName evidence="1">Uncharacterized protein</fullName>
    </submittedName>
</protein>
<sequence length="264" mass="31349">MEKCVNMDETVIGMGKLNNDYITVDQYVEYFKKVFIKDIQLDKANAKFEKALNDDTYGRSVIKKDNIIYIKKYDLDDEVKLYKNSVDITFAAKAIIGYLGEEINSFRNISSLIIKRCNVYYIKLIHGKKRFISKDDLELISKKVNEVKEKKCIPKSQFLNMINNTFIGVEFSNLPHRIVVEFIRENNLEFIHRNFIGNFYSNGEFLYPQKTVNKVMEYLLNEYVKKKVKLFNITFEEYLELNKTDFENEYRALEKEDILDFEEP</sequence>
<name>A0A0B5QJX8_CLOBE</name>
<organism evidence="1 2">
    <name type="scientific">Clostridium beijerinckii</name>
    <name type="common">Clostridium MP</name>
    <dbReference type="NCBI Taxonomy" id="1520"/>
    <lineage>
        <taxon>Bacteria</taxon>
        <taxon>Bacillati</taxon>
        <taxon>Bacillota</taxon>
        <taxon>Clostridia</taxon>
        <taxon>Eubacteriales</taxon>
        <taxon>Clostridiaceae</taxon>
        <taxon>Clostridium</taxon>
    </lineage>
</organism>
<evidence type="ECO:0000313" key="1">
    <source>
        <dbReference type="EMBL" id="AJG98556.1"/>
    </source>
</evidence>
<dbReference type="STRING" id="1520.LF65_01958"/>
<proteinExistence type="predicted"/>
<dbReference type="AlphaFoldDB" id="A0A0B5QJX8"/>
<evidence type="ECO:0000313" key="2">
    <source>
        <dbReference type="Proteomes" id="UP000031866"/>
    </source>
</evidence>
<accession>A0A0B5QJX8</accession>
<dbReference type="RefSeq" id="WP_052482773.1">
    <property type="nucleotide sequence ID" value="NZ_CP010086.2"/>
</dbReference>
<dbReference type="EMBL" id="CP010086">
    <property type="protein sequence ID" value="AJG98556.1"/>
    <property type="molecule type" value="Genomic_DNA"/>
</dbReference>
<reference evidence="2" key="1">
    <citation type="submission" date="2014-12" db="EMBL/GenBank/DDBJ databases">
        <title>Genome sequence of Clostridium beijerinckii strain 59B.</title>
        <authorList>
            <person name="Little G.T."/>
            <person name="Minton N.P."/>
        </authorList>
    </citation>
    <scope>NUCLEOTIDE SEQUENCE [LARGE SCALE GENOMIC DNA]</scope>
    <source>
        <strain evidence="2">59B</strain>
    </source>
</reference>
<dbReference type="Proteomes" id="UP000031866">
    <property type="component" value="Chromosome"/>
</dbReference>